<dbReference type="GO" id="GO:0009166">
    <property type="term" value="P:nucleotide catabolic process"/>
    <property type="evidence" value="ECO:0007669"/>
    <property type="project" value="InterPro"/>
</dbReference>
<dbReference type="Gene3D" id="3.90.780.10">
    <property type="entry name" value="5'-Nucleotidase, C-terminal domain"/>
    <property type="match status" value="1"/>
</dbReference>
<dbReference type="InterPro" id="IPR006179">
    <property type="entry name" value="5_nucleotidase/apyrase"/>
</dbReference>
<reference evidence="3 4" key="1">
    <citation type="journal article" date="2005" name="Int. J. Syst. Evol. Microbiol.">
        <title>Nitrincola lacisaponensis gen. nov., sp. nov., a novel alkaliphilic bacterium isolated from an alkaline, saline lake.</title>
        <authorList>
            <person name="Dimitriu P.A."/>
            <person name="Shukla S.K."/>
            <person name="Conradt J."/>
            <person name="Marquez M.C."/>
            <person name="Ventosa A."/>
            <person name="Maglia A."/>
            <person name="Peyton B.M."/>
            <person name="Pinkart H.C."/>
            <person name="Mormile M.R."/>
        </authorList>
    </citation>
    <scope>NUCLEOTIDE SEQUENCE [LARGE SCALE GENOMIC DNA]</scope>
    <source>
        <strain evidence="3 4">4CA</strain>
    </source>
</reference>
<organism evidence="3 4">
    <name type="scientific">Nitrincola lacisaponensis</name>
    <dbReference type="NCBI Taxonomy" id="267850"/>
    <lineage>
        <taxon>Bacteria</taxon>
        <taxon>Pseudomonadati</taxon>
        <taxon>Pseudomonadota</taxon>
        <taxon>Gammaproteobacteria</taxon>
        <taxon>Oceanospirillales</taxon>
        <taxon>Oceanospirillaceae</taxon>
        <taxon>Nitrincola</taxon>
    </lineage>
</organism>
<dbReference type="RefSeq" id="WP_051632548.1">
    <property type="nucleotide sequence ID" value="NZ_JBKBNO010000001.1"/>
</dbReference>
<dbReference type="PANTHER" id="PTHR11575:SF48">
    <property type="entry name" value="5'-NUCLEOTIDASE"/>
    <property type="match status" value="1"/>
</dbReference>
<dbReference type="Pfam" id="PF02872">
    <property type="entry name" value="5_nucleotid_C"/>
    <property type="match status" value="1"/>
</dbReference>
<dbReference type="EC" id="3.1.3.5" evidence="3"/>
<keyword evidence="1 3" id="KW-0378">Hydrolase</keyword>
<evidence type="ECO:0000313" key="4">
    <source>
        <dbReference type="Proteomes" id="UP000027318"/>
    </source>
</evidence>
<dbReference type="AlphaFoldDB" id="A0A063Y667"/>
<dbReference type="PRINTS" id="PR01607">
    <property type="entry name" value="APYRASEFAMLY"/>
</dbReference>
<dbReference type="PANTHER" id="PTHR11575">
    <property type="entry name" value="5'-NUCLEOTIDASE-RELATED"/>
    <property type="match status" value="1"/>
</dbReference>
<evidence type="ECO:0000313" key="3">
    <source>
        <dbReference type="EMBL" id="KDE40246.1"/>
    </source>
</evidence>
<dbReference type="Gene3D" id="3.60.21.10">
    <property type="match status" value="1"/>
</dbReference>
<name>A0A063Y667_9GAMM</name>
<dbReference type="STRING" id="267850.ADINL_0838"/>
<keyword evidence="1" id="KW-0547">Nucleotide-binding</keyword>
<keyword evidence="4" id="KW-1185">Reference proteome</keyword>
<dbReference type="InterPro" id="IPR036907">
    <property type="entry name" value="5'-Nucleotdase_C_sf"/>
</dbReference>
<dbReference type="Proteomes" id="UP000027318">
    <property type="component" value="Unassembled WGS sequence"/>
</dbReference>
<dbReference type="GO" id="GO:0008253">
    <property type="term" value="F:5'-nucleotidase activity"/>
    <property type="evidence" value="ECO:0007669"/>
    <property type="project" value="UniProtKB-EC"/>
</dbReference>
<protein>
    <submittedName>
        <fullName evidence="3">5'-nucleotidase</fullName>
        <ecNumber evidence="3">3.1.3.5</ecNumber>
    </submittedName>
</protein>
<dbReference type="SUPFAM" id="SSF56300">
    <property type="entry name" value="Metallo-dependent phosphatases"/>
    <property type="match status" value="1"/>
</dbReference>
<dbReference type="OrthoDB" id="9803927at2"/>
<proteinExistence type="inferred from homology"/>
<comment type="caution">
    <text evidence="3">The sequence shown here is derived from an EMBL/GenBank/DDBJ whole genome shotgun (WGS) entry which is preliminary data.</text>
</comment>
<feature type="domain" description="5'-Nucleotidase C-terminal" evidence="2">
    <location>
        <begin position="315"/>
        <end position="469"/>
    </location>
</feature>
<dbReference type="InterPro" id="IPR008334">
    <property type="entry name" value="5'-Nucleotdase_C"/>
</dbReference>
<comment type="similarity">
    <text evidence="1">Belongs to the 5'-nucleotidase family.</text>
</comment>
<sequence length="511" mass="56564">MSTIPFHIGRNCLYGLLGLLLWLPVTLWAQGPSIRLVYVSEMTEMDSVEKGSYPKLAGLLQHYRADSVPLLFISGGGGLAPSAMSSLDMGAHIIDLLNSLEPALMVAGKREFSFGEDVLSLRAYEAAFPVIASNLHDPLTSNNLDGISSSVMIRQGNVRLGFVAVVPPITHEEYNLQRVELLDPVDSITRRAAALRAAGADRVILTYSCCYRDYLAYFDALDQLLHQGVIDLALGKDEHLLLAEHALEQMHPAHIWVTEGDQVAVIELDLAKASDRFVLHWQTDSMNNYAADAMLQQQVDEYLQRLEVLLNEDIGQVNSAFATYQADVRTMENALGNLLADVVRVHAGADIALINGGYIRGEREYAPGDRLTRRDIMRELPFRDQIVLLHVSGEALWAALENGFSQIEEIKGRFPHVSGMRVQYDSRRPVGQRVVSVEIAGKPLELSRQYRLATRQFIATGGDGFDMFGDYVPQRYAGQMTRLVADILMDHVQQAGVIAPVLDGRLVDQAP</sequence>
<dbReference type="GO" id="GO:0000166">
    <property type="term" value="F:nucleotide binding"/>
    <property type="evidence" value="ECO:0007669"/>
    <property type="project" value="UniProtKB-KW"/>
</dbReference>
<accession>A0A063Y667</accession>
<gene>
    <name evidence="3" type="ORF">ADINL_0838</name>
</gene>
<dbReference type="SUPFAM" id="SSF55816">
    <property type="entry name" value="5'-nucleotidase (syn. UDP-sugar hydrolase), C-terminal domain"/>
    <property type="match status" value="1"/>
</dbReference>
<dbReference type="InterPro" id="IPR029052">
    <property type="entry name" value="Metallo-depent_PP-like"/>
</dbReference>
<evidence type="ECO:0000259" key="2">
    <source>
        <dbReference type="Pfam" id="PF02872"/>
    </source>
</evidence>
<dbReference type="EMBL" id="JMSZ01000016">
    <property type="protein sequence ID" value="KDE40246.1"/>
    <property type="molecule type" value="Genomic_DNA"/>
</dbReference>
<evidence type="ECO:0000256" key="1">
    <source>
        <dbReference type="RuleBase" id="RU362119"/>
    </source>
</evidence>